<evidence type="ECO:0000256" key="1">
    <source>
        <dbReference type="ARBA" id="ARBA00006347"/>
    </source>
</evidence>
<reference evidence="5" key="2">
    <citation type="submission" date="2020-11" db="EMBL/GenBank/DDBJ databases">
        <authorList>
            <person name="McCartney M.A."/>
            <person name="Auch B."/>
            <person name="Kono T."/>
            <person name="Mallez S."/>
            <person name="Becker A."/>
            <person name="Gohl D.M."/>
            <person name="Silverstein K.A.T."/>
            <person name="Koren S."/>
            <person name="Bechman K.B."/>
            <person name="Herman A."/>
            <person name="Abrahante J.E."/>
            <person name="Garbe J."/>
        </authorList>
    </citation>
    <scope>NUCLEOTIDE SEQUENCE</scope>
    <source>
        <strain evidence="5">Duluth1</strain>
        <tissue evidence="5">Whole animal</tissue>
    </source>
</reference>
<dbReference type="InterPro" id="IPR017937">
    <property type="entry name" value="Thioredoxin_CS"/>
</dbReference>
<dbReference type="AlphaFoldDB" id="A0A9D4DIH0"/>
<dbReference type="EMBL" id="JAIWYP010000010">
    <property type="protein sequence ID" value="KAH3748672.1"/>
    <property type="molecule type" value="Genomic_DNA"/>
</dbReference>
<name>A0A9D4DIH0_DREPO</name>
<keyword evidence="6" id="KW-1185">Reference proteome</keyword>
<evidence type="ECO:0000256" key="2">
    <source>
        <dbReference type="ARBA" id="ARBA00022729"/>
    </source>
</evidence>
<feature type="chain" id="PRO_5039171740" description="Thioredoxin domain-containing protein" evidence="3">
    <location>
        <begin position="18"/>
        <end position="399"/>
    </location>
</feature>
<protein>
    <recommendedName>
        <fullName evidence="4">Thioredoxin domain-containing protein</fullName>
    </recommendedName>
</protein>
<dbReference type="PRINTS" id="PR00421">
    <property type="entry name" value="THIOREDOXIN"/>
</dbReference>
<dbReference type="InterPro" id="IPR013766">
    <property type="entry name" value="Thioredoxin_domain"/>
</dbReference>
<feature type="signal peptide" evidence="3">
    <location>
        <begin position="1"/>
        <end position="17"/>
    </location>
</feature>
<sequence>MFVSCLFVLLLAVHIRSDDHGANAVSYTKDLFNSAVEKDKLFVMFFAPWCGHCKRLAPTWDELAVKYNIEKREVTIGKVDCTVETELCSAHGVRGYPTVKFFNLNKEGEKYADARTIEAFSKFIEERLGKEEEVKEEEKKEEEVAKAPVAQATAENGLYVLTDANYDAHIATGHHFIKFYAPWCGHCQRMAPTWDELAKKVGTDGKVKIGKVDCTLNSATCGKNGVRGYPTLMWFTNGEKSEDYRGAREMADFEQFIVRLTSAEVEEKKLSQDGAVPAQAANDQGIVTLTDEDFKDSISEDFTLVLFSDDQKHITKLLVPILNRVALDFVEKPEILIAQVNCGDSVNLCTSQDAKGPYPTLRMYHNGALLSNYTGEQTVAAITKYLDGLLEEQRKKDEL</sequence>
<dbReference type="GO" id="GO:0003756">
    <property type="term" value="F:protein disulfide isomerase activity"/>
    <property type="evidence" value="ECO:0007669"/>
    <property type="project" value="TreeGrafter"/>
</dbReference>
<accession>A0A9D4DIH0</accession>
<comment type="similarity">
    <text evidence="1">Belongs to the protein disulfide isomerase family.</text>
</comment>
<dbReference type="InterPro" id="IPR051063">
    <property type="entry name" value="PDI"/>
</dbReference>
<dbReference type="GO" id="GO:0005783">
    <property type="term" value="C:endoplasmic reticulum"/>
    <property type="evidence" value="ECO:0007669"/>
    <property type="project" value="TreeGrafter"/>
</dbReference>
<evidence type="ECO:0000313" key="6">
    <source>
        <dbReference type="Proteomes" id="UP000828390"/>
    </source>
</evidence>
<dbReference type="InterPro" id="IPR036249">
    <property type="entry name" value="Thioredoxin-like_sf"/>
</dbReference>
<evidence type="ECO:0000313" key="5">
    <source>
        <dbReference type="EMBL" id="KAH3748672.1"/>
    </source>
</evidence>
<dbReference type="Proteomes" id="UP000828390">
    <property type="component" value="Unassembled WGS sequence"/>
</dbReference>
<dbReference type="SUPFAM" id="SSF52833">
    <property type="entry name" value="Thioredoxin-like"/>
    <property type="match status" value="3"/>
</dbReference>
<dbReference type="PROSITE" id="PS51352">
    <property type="entry name" value="THIOREDOXIN_2"/>
    <property type="match status" value="3"/>
</dbReference>
<dbReference type="PANTHER" id="PTHR45672">
    <property type="entry name" value="PROTEIN DISULFIDE-ISOMERASE C17H9.14C-RELATED"/>
    <property type="match status" value="1"/>
</dbReference>
<reference evidence="5" key="1">
    <citation type="journal article" date="2019" name="bioRxiv">
        <title>The Genome of the Zebra Mussel, Dreissena polymorpha: A Resource for Invasive Species Research.</title>
        <authorList>
            <person name="McCartney M.A."/>
            <person name="Auch B."/>
            <person name="Kono T."/>
            <person name="Mallez S."/>
            <person name="Zhang Y."/>
            <person name="Obille A."/>
            <person name="Becker A."/>
            <person name="Abrahante J.E."/>
            <person name="Garbe J."/>
            <person name="Badalamenti J.P."/>
            <person name="Herman A."/>
            <person name="Mangelson H."/>
            <person name="Liachko I."/>
            <person name="Sullivan S."/>
            <person name="Sone E.D."/>
            <person name="Koren S."/>
            <person name="Silverstein K.A.T."/>
            <person name="Beckman K.B."/>
            <person name="Gohl D.M."/>
        </authorList>
    </citation>
    <scope>NUCLEOTIDE SEQUENCE</scope>
    <source>
        <strain evidence="5">Duluth1</strain>
        <tissue evidence="5">Whole animal</tissue>
    </source>
</reference>
<dbReference type="Gene3D" id="3.40.30.10">
    <property type="entry name" value="Glutaredoxin"/>
    <property type="match status" value="3"/>
</dbReference>
<evidence type="ECO:0000256" key="3">
    <source>
        <dbReference type="SAM" id="SignalP"/>
    </source>
</evidence>
<gene>
    <name evidence="5" type="ORF">DPMN_183120</name>
</gene>
<dbReference type="PANTHER" id="PTHR45672:SF3">
    <property type="entry name" value="THIOREDOXIN DOMAIN-CONTAINING PROTEIN 5"/>
    <property type="match status" value="1"/>
</dbReference>
<feature type="domain" description="Thioredoxin" evidence="4">
    <location>
        <begin position="11"/>
        <end position="129"/>
    </location>
</feature>
<evidence type="ECO:0000259" key="4">
    <source>
        <dbReference type="PROSITE" id="PS51352"/>
    </source>
</evidence>
<keyword evidence="2 3" id="KW-0732">Signal</keyword>
<feature type="domain" description="Thioredoxin" evidence="4">
    <location>
        <begin position="269"/>
        <end position="391"/>
    </location>
</feature>
<organism evidence="5 6">
    <name type="scientific">Dreissena polymorpha</name>
    <name type="common">Zebra mussel</name>
    <name type="synonym">Mytilus polymorpha</name>
    <dbReference type="NCBI Taxonomy" id="45954"/>
    <lineage>
        <taxon>Eukaryota</taxon>
        <taxon>Metazoa</taxon>
        <taxon>Spiralia</taxon>
        <taxon>Lophotrochozoa</taxon>
        <taxon>Mollusca</taxon>
        <taxon>Bivalvia</taxon>
        <taxon>Autobranchia</taxon>
        <taxon>Heteroconchia</taxon>
        <taxon>Euheterodonta</taxon>
        <taxon>Imparidentia</taxon>
        <taxon>Neoheterodontei</taxon>
        <taxon>Myida</taxon>
        <taxon>Dreissenoidea</taxon>
        <taxon>Dreissenidae</taxon>
        <taxon>Dreissena</taxon>
    </lineage>
</organism>
<feature type="domain" description="Thioredoxin" evidence="4">
    <location>
        <begin position="141"/>
        <end position="262"/>
    </location>
</feature>
<dbReference type="Pfam" id="PF00085">
    <property type="entry name" value="Thioredoxin"/>
    <property type="match status" value="3"/>
</dbReference>
<dbReference type="GO" id="GO:0006457">
    <property type="term" value="P:protein folding"/>
    <property type="evidence" value="ECO:0007669"/>
    <property type="project" value="TreeGrafter"/>
</dbReference>
<comment type="caution">
    <text evidence="5">The sequence shown here is derived from an EMBL/GenBank/DDBJ whole genome shotgun (WGS) entry which is preliminary data.</text>
</comment>
<dbReference type="PROSITE" id="PS00194">
    <property type="entry name" value="THIOREDOXIN_1"/>
    <property type="match status" value="2"/>
</dbReference>
<proteinExistence type="inferred from homology"/>